<gene>
    <name evidence="1" type="ORF">KQI42_09680</name>
</gene>
<sequence>MAYKRTFWQDHVTQYENRYKEIDNGDGTVTHEPVEGAVIQQGTAQNGANFNNIEEGIFAANEMGNEAIRMLQHHGQTFKKLIGEIGEVTLTNSLEYPFNNSMTTIDLVHKQDTIDYTVDIDIKNTSGDVGRIIIKDKQLNGFKIAFTGSAPSVAVRYIVKGGIY</sequence>
<dbReference type="Proteomes" id="UP000749471">
    <property type="component" value="Unassembled WGS sequence"/>
</dbReference>
<organism evidence="1 2">
    <name type="scientific">Tissierella simiarum</name>
    <dbReference type="NCBI Taxonomy" id="2841534"/>
    <lineage>
        <taxon>Bacteria</taxon>
        <taxon>Bacillati</taxon>
        <taxon>Bacillota</taxon>
        <taxon>Tissierellia</taxon>
        <taxon>Tissierellales</taxon>
        <taxon>Tissierellaceae</taxon>
        <taxon>Tissierella</taxon>
    </lineage>
</organism>
<reference evidence="1 2" key="1">
    <citation type="submission" date="2021-06" db="EMBL/GenBank/DDBJ databases">
        <authorList>
            <person name="Sun Q."/>
            <person name="Li D."/>
        </authorList>
    </citation>
    <scope>NUCLEOTIDE SEQUENCE [LARGE SCALE GENOMIC DNA]</scope>
    <source>
        <strain evidence="1 2">MSJ-40</strain>
    </source>
</reference>
<keyword evidence="2" id="KW-1185">Reference proteome</keyword>
<dbReference type="EMBL" id="JAHLPM010000007">
    <property type="protein sequence ID" value="MBU5438279.1"/>
    <property type="molecule type" value="Genomic_DNA"/>
</dbReference>
<evidence type="ECO:0000313" key="2">
    <source>
        <dbReference type="Proteomes" id="UP000749471"/>
    </source>
</evidence>
<evidence type="ECO:0000313" key="1">
    <source>
        <dbReference type="EMBL" id="MBU5438279.1"/>
    </source>
</evidence>
<proteinExistence type="predicted"/>
<accession>A0ABS6E7Q9</accession>
<protein>
    <submittedName>
        <fullName evidence="1">Uncharacterized protein</fullName>
    </submittedName>
</protein>
<name>A0ABS6E7Q9_9FIRM</name>
<dbReference type="RefSeq" id="WP_216519258.1">
    <property type="nucleotide sequence ID" value="NZ_JAHLPM010000007.1"/>
</dbReference>
<comment type="caution">
    <text evidence="1">The sequence shown here is derived from an EMBL/GenBank/DDBJ whole genome shotgun (WGS) entry which is preliminary data.</text>
</comment>